<name>X1ATX0_9ZZZZ</name>
<dbReference type="PROSITE" id="PS51257">
    <property type="entry name" value="PROKAR_LIPOPROTEIN"/>
    <property type="match status" value="1"/>
</dbReference>
<gene>
    <name evidence="1" type="ORF">S01H4_00497</name>
</gene>
<dbReference type="AlphaFoldDB" id="X1ATX0"/>
<feature type="non-terminal residue" evidence="1">
    <location>
        <position position="62"/>
    </location>
</feature>
<proteinExistence type="predicted"/>
<dbReference type="EMBL" id="BART01000069">
    <property type="protein sequence ID" value="GAG63306.1"/>
    <property type="molecule type" value="Genomic_DNA"/>
</dbReference>
<evidence type="ECO:0008006" key="2">
    <source>
        <dbReference type="Google" id="ProtNLM"/>
    </source>
</evidence>
<evidence type="ECO:0000313" key="1">
    <source>
        <dbReference type="EMBL" id="GAG63306.1"/>
    </source>
</evidence>
<organism evidence="1">
    <name type="scientific">marine sediment metagenome</name>
    <dbReference type="NCBI Taxonomy" id="412755"/>
    <lineage>
        <taxon>unclassified sequences</taxon>
        <taxon>metagenomes</taxon>
        <taxon>ecological metagenomes</taxon>
    </lineage>
</organism>
<dbReference type="Gene3D" id="3.40.1190.20">
    <property type="match status" value="1"/>
</dbReference>
<reference evidence="1" key="1">
    <citation type="journal article" date="2014" name="Front. Microbiol.">
        <title>High frequency of phylogenetically diverse reductive dehalogenase-homologous genes in deep subseafloor sedimentary metagenomes.</title>
        <authorList>
            <person name="Kawai M."/>
            <person name="Futagami T."/>
            <person name="Toyoda A."/>
            <person name="Takaki Y."/>
            <person name="Nishi S."/>
            <person name="Hori S."/>
            <person name="Arai W."/>
            <person name="Tsubouchi T."/>
            <person name="Morono Y."/>
            <person name="Uchiyama I."/>
            <person name="Ito T."/>
            <person name="Fujiyama A."/>
            <person name="Inagaki F."/>
            <person name="Takami H."/>
        </authorList>
    </citation>
    <scope>NUCLEOTIDE SEQUENCE</scope>
    <source>
        <strain evidence="1">Expedition CK06-06</strain>
    </source>
</reference>
<sequence length="62" mass="6522">MKSPEFISIGHVTYDIYPGERLIGGSAVYSSLTACKLGLSTGIITSRGLDFSSDGLLKGINI</sequence>
<dbReference type="InterPro" id="IPR029056">
    <property type="entry name" value="Ribokinase-like"/>
</dbReference>
<accession>X1ATX0</accession>
<dbReference type="SUPFAM" id="SSF53613">
    <property type="entry name" value="Ribokinase-like"/>
    <property type="match status" value="1"/>
</dbReference>
<protein>
    <recommendedName>
        <fullName evidence="2">Carbohydrate kinase PfkB domain-containing protein</fullName>
    </recommendedName>
</protein>
<comment type="caution">
    <text evidence="1">The sequence shown here is derived from an EMBL/GenBank/DDBJ whole genome shotgun (WGS) entry which is preliminary data.</text>
</comment>